<feature type="domain" description="Myb/SANT-like DNA-binding" evidence="7">
    <location>
        <begin position="350"/>
        <end position="422"/>
    </location>
</feature>
<dbReference type="Pfam" id="PF13873">
    <property type="entry name" value="Myb_DNA-bind_5"/>
    <property type="match status" value="1"/>
</dbReference>
<keyword evidence="9" id="KW-1185">Reference proteome</keyword>
<dbReference type="Proteomes" id="UP001219518">
    <property type="component" value="Unassembled WGS sequence"/>
</dbReference>
<evidence type="ECO:0000313" key="9">
    <source>
        <dbReference type="Proteomes" id="UP001219518"/>
    </source>
</evidence>
<proteinExistence type="predicted"/>
<evidence type="ECO:0000256" key="5">
    <source>
        <dbReference type="ARBA" id="ARBA00025466"/>
    </source>
</evidence>
<protein>
    <recommendedName>
        <fullName evidence="2">Regulatory protein zeste</fullName>
    </recommendedName>
</protein>
<evidence type="ECO:0000259" key="7">
    <source>
        <dbReference type="Pfam" id="PF13873"/>
    </source>
</evidence>
<evidence type="ECO:0000256" key="2">
    <source>
        <dbReference type="ARBA" id="ARBA00016807"/>
    </source>
</evidence>
<comment type="function">
    <text evidence="5">Involved in transvection phenomena (= synapsis-dependent gene expression), where the synaptic pairing of chromosomes carrying genes with which zeste interacts influences the expression of these genes. Zeste binds to DNA and stimulates transcription from a nearby promoter.</text>
</comment>
<feature type="compositionally biased region" description="Low complexity" evidence="6">
    <location>
        <begin position="24"/>
        <end position="52"/>
    </location>
</feature>
<comment type="subunit">
    <text evidence="1">Self-associates forming complexes of several hundred monomers.</text>
</comment>
<evidence type="ECO:0000256" key="4">
    <source>
        <dbReference type="ARBA" id="ARBA00023163"/>
    </source>
</evidence>
<reference evidence="8" key="1">
    <citation type="submission" date="2021-07" db="EMBL/GenBank/DDBJ databases">
        <authorList>
            <person name="Catto M.A."/>
            <person name="Jacobson A."/>
            <person name="Kennedy G."/>
            <person name="Labadie P."/>
            <person name="Hunt B.G."/>
            <person name="Srinivasan R."/>
        </authorList>
    </citation>
    <scope>NUCLEOTIDE SEQUENCE</scope>
    <source>
        <strain evidence="8">PL_HMW_Pooled</strain>
        <tissue evidence="8">Head</tissue>
    </source>
</reference>
<evidence type="ECO:0000313" key="8">
    <source>
        <dbReference type="EMBL" id="KAK3918919.1"/>
    </source>
</evidence>
<evidence type="ECO:0000256" key="3">
    <source>
        <dbReference type="ARBA" id="ARBA00023015"/>
    </source>
</evidence>
<feature type="non-terminal residue" evidence="8">
    <location>
        <position position="1"/>
    </location>
</feature>
<evidence type="ECO:0000256" key="6">
    <source>
        <dbReference type="SAM" id="MobiDB-lite"/>
    </source>
</evidence>
<feature type="region of interest" description="Disordered" evidence="6">
    <location>
        <begin position="136"/>
        <end position="217"/>
    </location>
</feature>
<dbReference type="InterPro" id="IPR028002">
    <property type="entry name" value="Myb_DNA-bind_5"/>
</dbReference>
<feature type="region of interest" description="Disordered" evidence="6">
    <location>
        <begin position="96"/>
        <end position="117"/>
    </location>
</feature>
<evidence type="ECO:0000256" key="1">
    <source>
        <dbReference type="ARBA" id="ARBA00011764"/>
    </source>
</evidence>
<sequence length="546" mass="59395">GFSRVSRKASEDRASPSIHEDNSGDSSSAKSSAHSDTESILPAPAAPKATAPLTVRASRPGDAAASVTDGLEAPSGSVRPFFRKLLQNLDANFVFCPRSPNEGNPDGPSPSRIARSGGCPGAADWMALGAPTQLCHGGVPGAPPSALVQPSMSPGMKSLPRRQRRGVAERRPPSLEDSSGSSEDGTSMAGRLRSTEALATKRRPPPRPESVSNVFSDQSSVKFSPTAIVKSENSRAKCNHHLRHECREQSSANCSSLPLKTGEPVSCSEAIEILESLNSLTFSNPQKFYKKLTPQRLARFHSVIGQAVDRLNAFFMSAVFPEDDDDIRKLRLSLFILDTFILFCTSLANRLTMEQKDALLSFMEKHRDFARGRPNAQQAGQLMKKMWDKLAEDLNKIPGATKTPAKWKEVWANMRSEAKQYACSNGTPKPTRTGGGGVSDEEEEEVPFVTDDPFVNRIMAVTGWQVAFRVGVKDDLDTSSDEDSAPKSKQSTQTRNSTPKILNEVENVSSQGATIQQLQAVVKNLRKTVKTQEMLIVKLACLFQRQ</sequence>
<keyword evidence="3" id="KW-0805">Transcription regulation</keyword>
<reference evidence="8" key="2">
    <citation type="journal article" date="2023" name="BMC Genomics">
        <title>Pest status, molecular evolution, and epigenetic factors derived from the genome assembly of Frankliniella fusca, a thysanopteran phytovirus vector.</title>
        <authorList>
            <person name="Catto M.A."/>
            <person name="Labadie P.E."/>
            <person name="Jacobson A.L."/>
            <person name="Kennedy G.G."/>
            <person name="Srinivasan R."/>
            <person name="Hunt B.G."/>
        </authorList>
    </citation>
    <scope>NUCLEOTIDE SEQUENCE</scope>
    <source>
        <strain evidence="8">PL_HMW_Pooled</strain>
    </source>
</reference>
<organism evidence="8 9">
    <name type="scientific">Frankliniella fusca</name>
    <dbReference type="NCBI Taxonomy" id="407009"/>
    <lineage>
        <taxon>Eukaryota</taxon>
        <taxon>Metazoa</taxon>
        <taxon>Ecdysozoa</taxon>
        <taxon>Arthropoda</taxon>
        <taxon>Hexapoda</taxon>
        <taxon>Insecta</taxon>
        <taxon>Pterygota</taxon>
        <taxon>Neoptera</taxon>
        <taxon>Paraneoptera</taxon>
        <taxon>Thysanoptera</taxon>
        <taxon>Terebrantia</taxon>
        <taxon>Thripoidea</taxon>
        <taxon>Thripidae</taxon>
        <taxon>Frankliniella</taxon>
    </lineage>
</organism>
<feature type="region of interest" description="Disordered" evidence="6">
    <location>
        <begin position="1"/>
        <end position="77"/>
    </location>
</feature>
<dbReference type="EMBL" id="JAHWGI010000968">
    <property type="protein sequence ID" value="KAK3918919.1"/>
    <property type="molecule type" value="Genomic_DNA"/>
</dbReference>
<keyword evidence="4" id="KW-0804">Transcription</keyword>
<name>A0AAE1LHI7_9NEOP</name>
<feature type="compositionally biased region" description="Low complexity" evidence="6">
    <location>
        <begin position="175"/>
        <end position="187"/>
    </location>
</feature>
<accession>A0AAE1LHI7</accession>
<gene>
    <name evidence="8" type="ORF">KUF71_001043</name>
</gene>
<feature type="region of interest" description="Disordered" evidence="6">
    <location>
        <begin position="422"/>
        <end position="446"/>
    </location>
</feature>
<dbReference type="AlphaFoldDB" id="A0AAE1LHI7"/>
<feature type="compositionally biased region" description="Basic and acidic residues" evidence="6">
    <location>
        <begin position="8"/>
        <end position="22"/>
    </location>
</feature>
<feature type="region of interest" description="Disordered" evidence="6">
    <location>
        <begin position="476"/>
        <end position="499"/>
    </location>
</feature>
<comment type="caution">
    <text evidence="8">The sequence shown here is derived from an EMBL/GenBank/DDBJ whole genome shotgun (WGS) entry which is preliminary data.</text>
</comment>
<feature type="compositionally biased region" description="Polar residues" evidence="6">
    <location>
        <begin position="487"/>
        <end position="499"/>
    </location>
</feature>